<dbReference type="Gene3D" id="3.30.2270.10">
    <property type="entry name" value="Folate-binding superfamily"/>
    <property type="match status" value="1"/>
</dbReference>
<dbReference type="AlphaFoldDB" id="A0A1I5JWL1"/>
<dbReference type="GO" id="GO:0046653">
    <property type="term" value="P:tetrahydrofolate metabolic process"/>
    <property type="evidence" value="ECO:0007669"/>
    <property type="project" value="InterPro"/>
</dbReference>
<dbReference type="GO" id="GO:0008115">
    <property type="term" value="F:sarcosine oxidase activity"/>
    <property type="evidence" value="ECO:0007669"/>
    <property type="project" value="InterPro"/>
</dbReference>
<dbReference type="STRING" id="655353.SAMN04488056_112119"/>
<proteinExistence type="predicted"/>
<accession>A0A1I5JWL1</accession>
<name>A0A1I5JWL1_9HYPH</name>
<evidence type="ECO:0000313" key="2">
    <source>
        <dbReference type="Proteomes" id="UP000199236"/>
    </source>
</evidence>
<keyword evidence="2" id="KW-1185">Reference proteome</keyword>
<dbReference type="EMBL" id="FOVR01000012">
    <property type="protein sequence ID" value="SFO76746.1"/>
    <property type="molecule type" value="Genomic_DNA"/>
</dbReference>
<dbReference type="InterPro" id="IPR038561">
    <property type="entry name" value="SoxD_sf"/>
</dbReference>
<protein>
    <submittedName>
        <fullName evidence="1">Sarcosine oxidase subunit delta</fullName>
    </submittedName>
</protein>
<dbReference type="InterPro" id="IPR006279">
    <property type="entry name" value="SoxD"/>
</dbReference>
<gene>
    <name evidence="1" type="ORF">SAMN04488056_112119</name>
</gene>
<dbReference type="Pfam" id="PF04267">
    <property type="entry name" value="SoxD"/>
    <property type="match status" value="1"/>
</dbReference>
<dbReference type="OrthoDB" id="7159274at2"/>
<sequence length="103" mass="11846">MLKIKCPYCGDRDETEFSYGGEAHIERPDSPSEVSDEAWGAYLFGRPNKKGLMRERWFHVHGCRRWFNLLRDTSNHTIIGSYTALEKPSIAELKKESRKGGAK</sequence>
<dbReference type="Proteomes" id="UP000199236">
    <property type="component" value="Unassembled WGS sequence"/>
</dbReference>
<reference evidence="1 2" key="1">
    <citation type="submission" date="2016-10" db="EMBL/GenBank/DDBJ databases">
        <authorList>
            <person name="de Groot N.N."/>
        </authorList>
    </citation>
    <scope>NUCLEOTIDE SEQUENCE [LARGE SCALE GENOMIC DNA]</scope>
    <source>
        <strain evidence="1 2">CGMCC 1.9157</strain>
    </source>
</reference>
<evidence type="ECO:0000313" key="1">
    <source>
        <dbReference type="EMBL" id="SFO76746.1"/>
    </source>
</evidence>
<dbReference type="RefSeq" id="WP_090074800.1">
    <property type="nucleotide sequence ID" value="NZ_FOVR01000012.1"/>
</dbReference>
<organism evidence="1 2">
    <name type="scientific">Cohaesibacter marisflavi</name>
    <dbReference type="NCBI Taxonomy" id="655353"/>
    <lineage>
        <taxon>Bacteria</taxon>
        <taxon>Pseudomonadati</taxon>
        <taxon>Pseudomonadota</taxon>
        <taxon>Alphaproteobacteria</taxon>
        <taxon>Hyphomicrobiales</taxon>
        <taxon>Cohaesibacteraceae</taxon>
    </lineage>
</organism>